<dbReference type="Pfam" id="PF01501">
    <property type="entry name" value="Glyco_transf_8"/>
    <property type="match status" value="1"/>
</dbReference>
<reference evidence="4 5" key="1">
    <citation type="journal article" date="2020" name="IScience">
        <title>Genome Sequencing of the Endangered Kingdonia uniflora (Circaeasteraceae, Ranunculales) Reveals Potential Mechanisms of Evolutionary Specialization.</title>
        <authorList>
            <person name="Sun Y."/>
            <person name="Deng T."/>
            <person name="Zhang A."/>
            <person name="Moore M.J."/>
            <person name="Landis J.B."/>
            <person name="Lin N."/>
            <person name="Zhang H."/>
            <person name="Zhang X."/>
            <person name="Huang J."/>
            <person name="Zhang X."/>
            <person name="Sun H."/>
            <person name="Wang H."/>
        </authorList>
    </citation>
    <scope>NUCLEOTIDE SEQUENCE [LARGE SCALE GENOMIC DNA]</scope>
    <source>
        <strain evidence="4">TB1705</strain>
        <tissue evidence="4">Leaf</tissue>
    </source>
</reference>
<keyword evidence="3" id="KW-1133">Transmembrane helix</keyword>
<dbReference type="Gene3D" id="3.30.2350.10">
    <property type="entry name" value="Pseudouridine synthase"/>
    <property type="match status" value="1"/>
</dbReference>
<organism evidence="4 5">
    <name type="scientific">Kingdonia uniflora</name>
    <dbReference type="NCBI Taxonomy" id="39325"/>
    <lineage>
        <taxon>Eukaryota</taxon>
        <taxon>Viridiplantae</taxon>
        <taxon>Streptophyta</taxon>
        <taxon>Embryophyta</taxon>
        <taxon>Tracheophyta</taxon>
        <taxon>Spermatophyta</taxon>
        <taxon>Magnoliopsida</taxon>
        <taxon>Ranunculales</taxon>
        <taxon>Circaeasteraceae</taxon>
        <taxon>Kingdonia</taxon>
    </lineage>
</organism>
<keyword evidence="5" id="KW-1185">Reference proteome</keyword>
<dbReference type="GO" id="GO:0031429">
    <property type="term" value="C:box H/ACA snoRNP complex"/>
    <property type="evidence" value="ECO:0007669"/>
    <property type="project" value="TreeGrafter"/>
</dbReference>
<dbReference type="AlphaFoldDB" id="A0A7J7KZT0"/>
<dbReference type="GO" id="GO:0009982">
    <property type="term" value="F:pseudouridine synthase activity"/>
    <property type="evidence" value="ECO:0007669"/>
    <property type="project" value="InterPro"/>
</dbReference>
<dbReference type="OrthoDB" id="10250002at2759"/>
<dbReference type="PANTHER" id="PTHR23127">
    <property type="entry name" value="CENTROMERE/MICROTUBULE BINDING PROTEIN CBF5"/>
    <property type="match status" value="1"/>
</dbReference>
<evidence type="ECO:0000313" key="5">
    <source>
        <dbReference type="Proteomes" id="UP000541444"/>
    </source>
</evidence>
<dbReference type="InterPro" id="IPR002495">
    <property type="entry name" value="Glyco_trans_8"/>
</dbReference>
<comment type="similarity">
    <text evidence="2">Belongs to the glycosyltransferase 8 family.</text>
</comment>
<dbReference type="EMBL" id="JACGCM010002768">
    <property type="protein sequence ID" value="KAF6135885.1"/>
    <property type="molecule type" value="Genomic_DNA"/>
</dbReference>
<sequence>MEEICKKQQFWKGGSLPLGLVTFYNQTVGLDRRWHVSGLGYESEVLRADINRAAVIYYDGNMEIGIGRTSSGLIMLSFNYKEELDLGTALKGIDIYFKNVGVKMLDVILLNMRNHECLTVCGKISQYIHEQHEGVHNLFNTRLHSVVPDVAKVSRVLEMLTGVIFQRQPLISDVNRQLRIRTIYESNLMEYDVDKHLVALWISCEAGSYIMILWVYLGLIFGVKGHAGAKEGKV</sequence>
<dbReference type="Proteomes" id="UP000541444">
    <property type="component" value="Unassembled WGS sequence"/>
</dbReference>
<dbReference type="SUPFAM" id="SSF55120">
    <property type="entry name" value="Pseudouridine synthase"/>
    <property type="match status" value="1"/>
</dbReference>
<keyword evidence="3" id="KW-0472">Membrane</keyword>
<evidence type="ECO:0000256" key="3">
    <source>
        <dbReference type="SAM" id="Phobius"/>
    </source>
</evidence>
<dbReference type="GO" id="GO:0016757">
    <property type="term" value="F:glycosyltransferase activity"/>
    <property type="evidence" value="ECO:0007669"/>
    <property type="project" value="UniProtKB-KW"/>
</dbReference>
<dbReference type="GO" id="GO:0031118">
    <property type="term" value="P:rRNA pseudouridine synthesis"/>
    <property type="evidence" value="ECO:0007669"/>
    <property type="project" value="TreeGrafter"/>
</dbReference>
<dbReference type="GO" id="GO:0003723">
    <property type="term" value="F:RNA binding"/>
    <property type="evidence" value="ECO:0007669"/>
    <property type="project" value="InterPro"/>
</dbReference>
<proteinExistence type="inferred from homology"/>
<dbReference type="GO" id="GO:1990481">
    <property type="term" value="P:mRNA pseudouridine synthesis"/>
    <property type="evidence" value="ECO:0007669"/>
    <property type="project" value="TreeGrafter"/>
</dbReference>
<evidence type="ECO:0000256" key="2">
    <source>
        <dbReference type="RuleBase" id="RU362027"/>
    </source>
</evidence>
<feature type="transmembrane region" description="Helical" evidence="3">
    <location>
        <begin position="198"/>
        <end position="223"/>
    </location>
</feature>
<accession>A0A7J7KZT0</accession>
<evidence type="ECO:0000256" key="1">
    <source>
        <dbReference type="ARBA" id="ARBA00022676"/>
    </source>
</evidence>
<keyword evidence="3" id="KW-0812">Transmembrane</keyword>
<dbReference type="EC" id="2.4.1.-" evidence="2"/>
<comment type="caution">
    <text evidence="4">The sequence shown here is derived from an EMBL/GenBank/DDBJ whole genome shotgun (WGS) entry which is preliminary data.</text>
</comment>
<dbReference type="InterPro" id="IPR004802">
    <property type="entry name" value="tRNA_PsdUridine_synth_B_fam"/>
</dbReference>
<keyword evidence="1" id="KW-0808">Transferase</keyword>
<name>A0A7J7KZT0_9MAGN</name>
<dbReference type="GO" id="GO:0031120">
    <property type="term" value="P:snRNA pseudouridine synthesis"/>
    <property type="evidence" value="ECO:0007669"/>
    <property type="project" value="TreeGrafter"/>
</dbReference>
<evidence type="ECO:0000313" key="4">
    <source>
        <dbReference type="EMBL" id="KAF6135885.1"/>
    </source>
</evidence>
<keyword evidence="1" id="KW-0328">Glycosyltransferase</keyword>
<dbReference type="PANTHER" id="PTHR23127:SF0">
    <property type="entry name" value="H_ACA RIBONUCLEOPROTEIN COMPLEX SUBUNIT DKC1"/>
    <property type="match status" value="1"/>
</dbReference>
<dbReference type="GO" id="GO:0000495">
    <property type="term" value="P:box H/ACA sno(s)RNA 3'-end processing"/>
    <property type="evidence" value="ECO:0007669"/>
    <property type="project" value="TreeGrafter"/>
</dbReference>
<gene>
    <name evidence="4" type="ORF">GIB67_006777</name>
</gene>
<protein>
    <recommendedName>
        <fullName evidence="2">Hexosyltransferase</fullName>
        <ecNumber evidence="2">2.4.1.-</ecNumber>
    </recommendedName>
</protein>
<dbReference type="InterPro" id="IPR020103">
    <property type="entry name" value="PsdUridine_synth_cat_dom_sf"/>
</dbReference>